<feature type="domain" description="Outer membrane protein beta-barrel" evidence="5">
    <location>
        <begin position="391"/>
        <end position="819"/>
    </location>
</feature>
<dbReference type="PANTHER" id="PTHR40980:SF3">
    <property type="entry name" value="TONB-DEPENDENT RECEPTOR-LIKE BETA-BARREL DOMAIN-CONTAINING PROTEIN"/>
    <property type="match status" value="1"/>
</dbReference>
<evidence type="ECO:0000313" key="6">
    <source>
        <dbReference type="EMBL" id="AYN68288.1"/>
    </source>
</evidence>
<dbReference type="PANTHER" id="PTHR40980">
    <property type="entry name" value="PLUG DOMAIN-CONTAINING PROTEIN"/>
    <property type="match status" value="1"/>
</dbReference>
<dbReference type="GO" id="GO:0009279">
    <property type="term" value="C:cell outer membrane"/>
    <property type="evidence" value="ECO:0007669"/>
    <property type="project" value="UniProtKB-SubCell"/>
</dbReference>
<keyword evidence="3" id="KW-0998">Cell outer membrane</keyword>
<dbReference type="KEGG" id="emar:D1013_13320"/>
<dbReference type="Pfam" id="PF14905">
    <property type="entry name" value="OMP_b-brl_3"/>
    <property type="match status" value="1"/>
</dbReference>
<dbReference type="Pfam" id="PF07715">
    <property type="entry name" value="Plug"/>
    <property type="match status" value="1"/>
</dbReference>
<dbReference type="Gene3D" id="2.40.170.20">
    <property type="entry name" value="TonB-dependent receptor, beta-barrel domain"/>
    <property type="match status" value="1"/>
</dbReference>
<dbReference type="Gene3D" id="2.60.40.1120">
    <property type="entry name" value="Carboxypeptidase-like, regulatory domain"/>
    <property type="match status" value="1"/>
</dbReference>
<sequence>MKKLFLIVLALVSLKNYSQRPERPQGQPGEPIKISGTVLDKETGQPLEYATLVLQSIQDPAKVNGGITDIDGKFSVEVAPGRYNASIEYIGYKTFKVSQSTFNESVDLGTISLEISAAELEGVEVVGEQTTVEVRLDKKIYNIGKDITTSGATISDALNNVPSVNVDIEGGISLRGNENVRILINGKPSALAGFGSTDALQQLPADAIEKVEVITSPSARYDAEGTAGILNIVLKREKTLGFNGSVNVYGGVPTNGGVTVNGNLRTTKYNLFSTIGYRYREGPGNGFFDTRYFNSRQDAFLDSIAYDRNIEDRDIDRLDRGLNANIGMEYFFNEKSSLTGSYFYRTGSDEDVNTNVNDYLLNNAPQVGTTRRELETEEDDTHQISLNYINRFNDDGHQLTADFQYSVDSETGNSYINEPVRYNNTSNTDINIPREETSTIEDQKEYLIQSDYVLPFGKGSQFEAGYRGNFENEVTDYRLLQENDAGNLEVNLNQTNLFDYTQNVHALYSQYGSKFGDFNFLLGLRMESTQLKGKIESQLTEEELQEEFSFPIDTDFDNNYTGLFPTVNFIYEFNEMENVSLGYNRRINRPRGWFLNPFPSRSSRTNIFQGNPNLAPAFSNAFDLGYLKRWEKVTLTSSIYYQRETDAFQRVQEQVFITGPGGSQVEVVRNIPFNLATNDRTGAELGILYNPTKWLRLNSSVNFFSFNLDGEFNGVNYSQSNSSWFGRFSSKVELPWKIDWQTNAFYRGASDEVQGRSNGILSINLAFSKDLLNDKATISLNVQDLLNSRKRNGFTTTDFYEQDSEFQWRQREIRLSFIYRINEQKKRDRQNGRDYNGGDDEEGF</sequence>
<reference evidence="6 7" key="1">
    <citation type="submission" date="2018-08" db="EMBL/GenBank/DDBJ databases">
        <title>The reduced genetic potential of extracellular carbohydrate catabolism in Euzebyella marina RN62, a Flavobacteriia bacterium isolated from the hadal water.</title>
        <authorList>
            <person name="Xue C."/>
        </authorList>
    </citation>
    <scope>NUCLEOTIDE SEQUENCE [LARGE SCALE GENOMIC DNA]</scope>
    <source>
        <strain evidence="6 7">RN62</strain>
    </source>
</reference>
<dbReference type="RefSeq" id="WP_121849303.1">
    <property type="nucleotide sequence ID" value="NZ_CP032050.1"/>
</dbReference>
<evidence type="ECO:0000259" key="5">
    <source>
        <dbReference type="Pfam" id="PF14905"/>
    </source>
</evidence>
<dbReference type="InterPro" id="IPR036942">
    <property type="entry name" value="Beta-barrel_TonB_sf"/>
</dbReference>
<evidence type="ECO:0000259" key="4">
    <source>
        <dbReference type="Pfam" id="PF07715"/>
    </source>
</evidence>
<keyword evidence="2" id="KW-0472">Membrane</keyword>
<proteinExistence type="predicted"/>
<dbReference type="SUPFAM" id="SSF56935">
    <property type="entry name" value="Porins"/>
    <property type="match status" value="1"/>
</dbReference>
<comment type="subcellular location">
    <subcellularLocation>
        <location evidence="1">Cell outer membrane</location>
    </subcellularLocation>
</comment>
<name>A0A3G2L7P5_9FLAO</name>
<protein>
    <submittedName>
        <fullName evidence="6">TonB-dependent receptor</fullName>
    </submittedName>
</protein>
<evidence type="ECO:0000313" key="7">
    <source>
        <dbReference type="Proteomes" id="UP000276309"/>
    </source>
</evidence>
<dbReference type="SUPFAM" id="SSF49464">
    <property type="entry name" value="Carboxypeptidase regulatory domain-like"/>
    <property type="match status" value="1"/>
</dbReference>
<dbReference type="Pfam" id="PF13620">
    <property type="entry name" value="CarboxypepD_reg"/>
    <property type="match status" value="1"/>
</dbReference>
<dbReference type="InterPro" id="IPR037066">
    <property type="entry name" value="Plug_dom_sf"/>
</dbReference>
<dbReference type="InterPro" id="IPR008969">
    <property type="entry name" value="CarboxyPept-like_regulatory"/>
</dbReference>
<dbReference type="OrthoDB" id="8764943at2"/>
<dbReference type="Gene3D" id="2.170.130.10">
    <property type="entry name" value="TonB-dependent receptor, plug domain"/>
    <property type="match status" value="1"/>
</dbReference>
<keyword evidence="6" id="KW-0675">Receptor</keyword>
<evidence type="ECO:0000256" key="2">
    <source>
        <dbReference type="ARBA" id="ARBA00023136"/>
    </source>
</evidence>
<organism evidence="6 7">
    <name type="scientific">Euzebyella marina</name>
    <dbReference type="NCBI Taxonomy" id="1761453"/>
    <lineage>
        <taxon>Bacteria</taxon>
        <taxon>Pseudomonadati</taxon>
        <taxon>Bacteroidota</taxon>
        <taxon>Flavobacteriia</taxon>
        <taxon>Flavobacteriales</taxon>
        <taxon>Flavobacteriaceae</taxon>
        <taxon>Euzebyella</taxon>
    </lineage>
</organism>
<accession>A0A3G2L7P5</accession>
<gene>
    <name evidence="6" type="ORF">D1013_13320</name>
</gene>
<dbReference type="Proteomes" id="UP000276309">
    <property type="component" value="Chromosome"/>
</dbReference>
<evidence type="ECO:0000256" key="3">
    <source>
        <dbReference type="ARBA" id="ARBA00023237"/>
    </source>
</evidence>
<evidence type="ECO:0000256" key="1">
    <source>
        <dbReference type="ARBA" id="ARBA00004442"/>
    </source>
</evidence>
<dbReference type="AlphaFoldDB" id="A0A3G2L7P5"/>
<feature type="domain" description="TonB-dependent receptor plug" evidence="4">
    <location>
        <begin position="151"/>
        <end position="229"/>
    </location>
</feature>
<dbReference type="EMBL" id="CP032050">
    <property type="protein sequence ID" value="AYN68288.1"/>
    <property type="molecule type" value="Genomic_DNA"/>
</dbReference>
<keyword evidence="7" id="KW-1185">Reference proteome</keyword>
<dbReference type="InterPro" id="IPR041700">
    <property type="entry name" value="OMP_b-brl_3"/>
</dbReference>
<dbReference type="InterPro" id="IPR012910">
    <property type="entry name" value="Plug_dom"/>
</dbReference>